<keyword evidence="2" id="KW-0031">Aminopeptidase</keyword>
<organism evidence="6">
    <name type="scientific">viral metagenome</name>
    <dbReference type="NCBI Taxonomy" id="1070528"/>
    <lineage>
        <taxon>unclassified sequences</taxon>
        <taxon>metagenomes</taxon>
        <taxon>organismal metagenomes</taxon>
    </lineage>
</organism>
<feature type="domain" description="Cytosol aminopeptidase" evidence="5">
    <location>
        <begin position="271"/>
        <end position="278"/>
    </location>
</feature>
<comment type="similarity">
    <text evidence="1">Belongs to the peptidase M17 family.</text>
</comment>
<evidence type="ECO:0000256" key="4">
    <source>
        <dbReference type="ARBA" id="ARBA00022801"/>
    </source>
</evidence>
<dbReference type="PRINTS" id="PR00481">
    <property type="entry name" value="LAMNOPPTDASE"/>
</dbReference>
<evidence type="ECO:0000313" key="6">
    <source>
        <dbReference type="EMBL" id="QHT26993.1"/>
    </source>
</evidence>
<evidence type="ECO:0000259" key="5">
    <source>
        <dbReference type="PROSITE" id="PS00631"/>
    </source>
</evidence>
<dbReference type="GO" id="GO:0070006">
    <property type="term" value="F:metalloaminopeptidase activity"/>
    <property type="evidence" value="ECO:0007669"/>
    <property type="project" value="InterPro"/>
</dbReference>
<dbReference type="SUPFAM" id="SSF53187">
    <property type="entry name" value="Zn-dependent exopeptidases"/>
    <property type="match status" value="1"/>
</dbReference>
<dbReference type="GO" id="GO:0006508">
    <property type="term" value="P:proteolysis"/>
    <property type="evidence" value="ECO:0007669"/>
    <property type="project" value="UniProtKB-KW"/>
</dbReference>
<accession>A0A6C0EF08</accession>
<dbReference type="EMBL" id="MN739806">
    <property type="protein sequence ID" value="QHT26993.1"/>
    <property type="molecule type" value="Genomic_DNA"/>
</dbReference>
<evidence type="ECO:0000256" key="2">
    <source>
        <dbReference type="ARBA" id="ARBA00022438"/>
    </source>
</evidence>
<dbReference type="Pfam" id="PF00883">
    <property type="entry name" value="Peptidase_M17"/>
    <property type="match status" value="1"/>
</dbReference>
<dbReference type="PROSITE" id="PS00631">
    <property type="entry name" value="CYTOSOL_AP"/>
    <property type="match status" value="1"/>
</dbReference>
<keyword evidence="3" id="KW-0645">Protease</keyword>
<dbReference type="AlphaFoldDB" id="A0A6C0EF08"/>
<dbReference type="PANTHER" id="PTHR11963:SF23">
    <property type="entry name" value="CYTOSOL AMINOPEPTIDASE"/>
    <property type="match status" value="1"/>
</dbReference>
<evidence type="ECO:0000256" key="3">
    <source>
        <dbReference type="ARBA" id="ARBA00022670"/>
    </source>
</evidence>
<dbReference type="GO" id="GO:0005737">
    <property type="term" value="C:cytoplasm"/>
    <property type="evidence" value="ECO:0007669"/>
    <property type="project" value="InterPro"/>
</dbReference>
<sequence length="422" mass="48289">MTIINIYLINKLSNNNFKINIVDSLIKIKIYIKSKSIFIINSEINKINNVLNTITIIKKINIYFDKAFKNTIINSIITKINNIFYNYTSKYLLNSIKFINIKSENINLMNELEIYKDIVMDPNKNPDTYLKYIKSRIPQNYKLKIYNLNKTNKFPISRAVGAGSQYNSYFIHIYPKKENIKNKSIYLVGKAVTFDSGGLNLKYGDMSDMKIDMIGSAIIVSVLNLLAINKFDKNTNIHLLFSIVENMIDNTATRPGMVFKTMSNKTIEIVNTDAEGRLCMVDCIDYANLYLIKNKNSIIIDISTLTGNATNITTNMSSITTSNKKGIQYINKLINIGDNIGEYVDYLIMREEYYSLLKSTVADIKNINYNIKADCIMAGVFLSTFIVNEIPWIHIDLGGIVYSDNKVVSYGIHLLYEFIKQI</sequence>
<name>A0A6C0EF08_9ZZZZ</name>
<reference evidence="6" key="1">
    <citation type="journal article" date="2020" name="Nature">
        <title>Giant virus diversity and host interactions through global metagenomics.</title>
        <authorList>
            <person name="Schulz F."/>
            <person name="Roux S."/>
            <person name="Paez-Espino D."/>
            <person name="Jungbluth S."/>
            <person name="Walsh D.A."/>
            <person name="Denef V.J."/>
            <person name="McMahon K.D."/>
            <person name="Konstantinidis K.T."/>
            <person name="Eloe-Fadrosh E.A."/>
            <person name="Kyrpides N.C."/>
            <person name="Woyke T."/>
        </authorList>
    </citation>
    <scope>NUCLEOTIDE SEQUENCE</scope>
    <source>
        <strain evidence="6">GVMAG-M-3300023179-2</strain>
    </source>
</reference>
<dbReference type="InterPro" id="IPR011356">
    <property type="entry name" value="Leucine_aapep/pepB"/>
</dbReference>
<dbReference type="GO" id="GO:0030145">
    <property type="term" value="F:manganese ion binding"/>
    <property type="evidence" value="ECO:0007669"/>
    <property type="project" value="InterPro"/>
</dbReference>
<keyword evidence="4" id="KW-0378">Hydrolase</keyword>
<dbReference type="Gene3D" id="3.40.630.10">
    <property type="entry name" value="Zn peptidases"/>
    <property type="match status" value="1"/>
</dbReference>
<dbReference type="InterPro" id="IPR000819">
    <property type="entry name" value="Peptidase_M17_C"/>
</dbReference>
<protein>
    <recommendedName>
        <fullName evidence="5">Cytosol aminopeptidase domain-containing protein</fullName>
    </recommendedName>
</protein>
<proteinExistence type="inferred from homology"/>
<dbReference type="PANTHER" id="PTHR11963">
    <property type="entry name" value="LEUCINE AMINOPEPTIDASE-RELATED"/>
    <property type="match status" value="1"/>
</dbReference>
<evidence type="ECO:0000256" key="1">
    <source>
        <dbReference type="ARBA" id="ARBA00009528"/>
    </source>
</evidence>